<dbReference type="AlphaFoldDB" id="A0A5M9ZKJ2"/>
<feature type="compositionally biased region" description="Low complexity" evidence="1">
    <location>
        <begin position="46"/>
        <end position="65"/>
    </location>
</feature>
<evidence type="ECO:0000256" key="1">
    <source>
        <dbReference type="SAM" id="MobiDB-lite"/>
    </source>
</evidence>
<sequence length="266" mass="27346">MPKPNVIPAVILAALLALAPAGCAAPAAGDLDGIARQAIGSLGTAPDAGDDAAGASSDAAPAAGDGEWDEATAPNYYRVTGPAALPAGMPAPGDVRIGAPDRLGRPTGATATVTAALMRAGSDRDRDMPDTITGWPEHNPKVEIRFASGRVYHGYLFNKSHLLAKSLGGPDSPDNMVPGTRPQNVGDNDKTPGGMAYTETLARDWLKAHPDGAVSYSAVPRYTGDELVPRTVDVDIRTGDGSIDGHVVVYNAAKGYDIDYLHGGVK</sequence>
<proteinExistence type="predicted"/>
<organism evidence="4 5">
    <name type="scientific">Bifidobacterium myosotis</name>
    <dbReference type="NCBI Taxonomy" id="1630166"/>
    <lineage>
        <taxon>Bacteria</taxon>
        <taxon>Bacillati</taxon>
        <taxon>Actinomycetota</taxon>
        <taxon>Actinomycetes</taxon>
        <taxon>Bifidobacteriales</taxon>
        <taxon>Bifidobacteriaceae</taxon>
        <taxon>Bifidobacterium</taxon>
    </lineage>
</organism>
<gene>
    <name evidence="4" type="ORF">EMO91_06635</name>
</gene>
<feature type="domain" description="Type VII secretion system protein EssD-like" evidence="3">
    <location>
        <begin position="144"/>
        <end position="237"/>
    </location>
</feature>
<dbReference type="EMBL" id="RZUH01000004">
    <property type="protein sequence ID" value="KAA8828111.1"/>
    <property type="molecule type" value="Genomic_DNA"/>
</dbReference>
<accession>A0A5M9ZKJ2</accession>
<evidence type="ECO:0000259" key="3">
    <source>
        <dbReference type="Pfam" id="PF13930"/>
    </source>
</evidence>
<feature type="signal peptide" evidence="2">
    <location>
        <begin position="1"/>
        <end position="24"/>
    </location>
</feature>
<feature type="chain" id="PRO_5038864746" description="Type VII secretion system protein EssD-like domain-containing protein" evidence="2">
    <location>
        <begin position="25"/>
        <end position="266"/>
    </location>
</feature>
<evidence type="ECO:0000256" key="2">
    <source>
        <dbReference type="SAM" id="SignalP"/>
    </source>
</evidence>
<dbReference type="InterPro" id="IPR044929">
    <property type="entry name" value="DNA/RNA_non-sp_Endonuclease_sf"/>
</dbReference>
<dbReference type="Gene3D" id="3.40.570.10">
    <property type="entry name" value="Extracellular Endonuclease, subunit A"/>
    <property type="match status" value="1"/>
</dbReference>
<keyword evidence="2" id="KW-0732">Signal</keyword>
<dbReference type="InterPro" id="IPR044927">
    <property type="entry name" value="Endonuclea_NS_2"/>
</dbReference>
<name>A0A5M9ZKJ2_9BIFI</name>
<evidence type="ECO:0000313" key="4">
    <source>
        <dbReference type="EMBL" id="KAA8828111.1"/>
    </source>
</evidence>
<dbReference type="RefSeq" id="WP_150379277.1">
    <property type="nucleotide sequence ID" value="NZ_RZUH01000004.1"/>
</dbReference>
<dbReference type="Proteomes" id="UP000410049">
    <property type="component" value="Unassembled WGS sequence"/>
</dbReference>
<dbReference type="Pfam" id="PF13930">
    <property type="entry name" value="Endonuclea_NS_2"/>
    <property type="match status" value="1"/>
</dbReference>
<comment type="caution">
    <text evidence="4">The sequence shown here is derived from an EMBL/GenBank/DDBJ whole genome shotgun (WGS) entry which is preliminary data.</text>
</comment>
<evidence type="ECO:0000313" key="5">
    <source>
        <dbReference type="Proteomes" id="UP000410049"/>
    </source>
</evidence>
<reference evidence="4 5" key="1">
    <citation type="journal article" date="2019" name="Syst. Appl. Microbiol.">
        <title>Characterization of Bifidobacterium species in feaces of the Egyptian fruit bat: Description of B. vespertilionis sp. nov. and B. rousetti sp. nov.</title>
        <authorList>
            <person name="Modesto M."/>
            <person name="Satti M."/>
            <person name="Watanabe K."/>
            <person name="Puglisi E."/>
            <person name="Morelli L."/>
            <person name="Huang C.-H."/>
            <person name="Liou J.-S."/>
            <person name="Miyashita M."/>
            <person name="Tamura T."/>
            <person name="Saito S."/>
            <person name="Mori K."/>
            <person name="Huang L."/>
            <person name="Sciavilla P."/>
            <person name="Sandri C."/>
            <person name="Spiezio C."/>
            <person name="Vitali F."/>
            <person name="Cavalieri D."/>
            <person name="Perpetuini G."/>
            <person name="Tofalo R."/>
            <person name="Bonetti A."/>
            <person name="Arita M."/>
            <person name="Mattarelli P."/>
        </authorList>
    </citation>
    <scope>NUCLEOTIDE SEQUENCE [LARGE SCALE GENOMIC DNA]</scope>
    <source>
        <strain evidence="4 5">RST17</strain>
    </source>
</reference>
<feature type="region of interest" description="Disordered" evidence="1">
    <location>
        <begin position="46"/>
        <end position="68"/>
    </location>
</feature>
<protein>
    <recommendedName>
        <fullName evidence="3">Type VII secretion system protein EssD-like domain-containing protein</fullName>
    </recommendedName>
</protein>